<organism evidence="2 3">
    <name type="scientific">Cellulomonas aerilata</name>
    <dbReference type="NCBI Taxonomy" id="515326"/>
    <lineage>
        <taxon>Bacteria</taxon>
        <taxon>Bacillati</taxon>
        <taxon>Actinomycetota</taxon>
        <taxon>Actinomycetes</taxon>
        <taxon>Micrococcales</taxon>
        <taxon>Cellulomonadaceae</taxon>
        <taxon>Cellulomonas</taxon>
    </lineage>
</organism>
<evidence type="ECO:0008006" key="4">
    <source>
        <dbReference type="Google" id="ProtNLM"/>
    </source>
</evidence>
<keyword evidence="3" id="KW-1185">Reference proteome</keyword>
<dbReference type="EMBL" id="BJYY01000019">
    <property type="protein sequence ID" value="GEO35311.1"/>
    <property type="molecule type" value="Genomic_DNA"/>
</dbReference>
<sequence>MAPHPFRAGVVAHAVTRAVRAGLDRAVASGSPGGAGVPAGASHDRPGAARAPLTSGTRWTRTNHRGEPVSLLEGPATAAGLLTAGAVGGGSPRAAVAATLATAGGAAFGLLDDLTEDTAVRTKGLSGHLGALARGRVTTGGLKVLGIGSTSLLAALVATPRPGAGAPTTGRGRAVDVLASGALIAGTANLVNLLDLRPGRALKLAALCAGPLALAGGRGAGAAAAVVGAATAALRRDLAERDMLGDGGANAVGALLGTAVVLDAPRPVRLGVLGAVVALTLASERVSFTQVIASRPLLRELDEWGRRAGAERATPVGSAPVPVTDAVPVTAAGAGSGA</sequence>
<name>A0A512DFR9_9CELL</name>
<reference evidence="2 3" key="1">
    <citation type="submission" date="2019-07" db="EMBL/GenBank/DDBJ databases">
        <title>Whole genome shotgun sequence of Cellulomonas aerilata NBRC 106308.</title>
        <authorList>
            <person name="Hosoyama A."/>
            <person name="Uohara A."/>
            <person name="Ohji S."/>
            <person name="Ichikawa N."/>
        </authorList>
    </citation>
    <scope>NUCLEOTIDE SEQUENCE [LARGE SCALE GENOMIC DNA]</scope>
    <source>
        <strain evidence="2 3">NBRC 106308</strain>
    </source>
</reference>
<dbReference type="AlphaFoldDB" id="A0A512DFR9"/>
<evidence type="ECO:0000313" key="2">
    <source>
        <dbReference type="EMBL" id="GEO35311.1"/>
    </source>
</evidence>
<comment type="caution">
    <text evidence="2">The sequence shown here is derived from an EMBL/GenBank/DDBJ whole genome shotgun (WGS) entry which is preliminary data.</text>
</comment>
<feature type="region of interest" description="Disordered" evidence="1">
    <location>
        <begin position="29"/>
        <end position="69"/>
    </location>
</feature>
<evidence type="ECO:0000256" key="1">
    <source>
        <dbReference type="SAM" id="MobiDB-lite"/>
    </source>
</evidence>
<accession>A0A512DFR9</accession>
<dbReference type="RefSeq" id="WP_246131253.1">
    <property type="nucleotide sequence ID" value="NZ_BAAARM010000005.1"/>
</dbReference>
<dbReference type="Proteomes" id="UP000321181">
    <property type="component" value="Unassembled WGS sequence"/>
</dbReference>
<gene>
    <name evidence="2" type="ORF">CAE01nite_30360</name>
</gene>
<proteinExistence type="predicted"/>
<evidence type="ECO:0000313" key="3">
    <source>
        <dbReference type="Proteomes" id="UP000321181"/>
    </source>
</evidence>
<protein>
    <recommendedName>
        <fullName evidence="4">Glycosyl transferase</fullName>
    </recommendedName>
</protein>